<dbReference type="AlphaFoldDB" id="A0A640UNF3"/>
<keyword evidence="2" id="KW-0012">Acyltransferase</keyword>
<keyword evidence="5" id="KW-1185">Reference proteome</keyword>
<dbReference type="Gene3D" id="3.40.630.30">
    <property type="match status" value="1"/>
</dbReference>
<protein>
    <recommendedName>
        <fullName evidence="3">N-acetyltransferase domain-containing protein</fullName>
    </recommendedName>
</protein>
<comment type="caution">
    <text evidence="4">The sequence shown here is derived from an EMBL/GenBank/DDBJ whole genome shotgun (WGS) entry which is preliminary data.</text>
</comment>
<evidence type="ECO:0000313" key="5">
    <source>
        <dbReference type="Proteomes" id="UP000431826"/>
    </source>
</evidence>
<dbReference type="InterPro" id="IPR000182">
    <property type="entry name" value="GNAT_dom"/>
</dbReference>
<evidence type="ECO:0000313" key="4">
    <source>
        <dbReference type="EMBL" id="GFE36181.1"/>
    </source>
</evidence>
<sequence length="205" mass="22044">MRHLVPQMAWNRQDPAAEAAGAAPRSASPGGPVGTTRRLCFHARMTRMIRRRHNGDLDACVAVLAEVHTHSGYPHHWPDDPARWLTPDGLTAAWVAETDGRIAGHAALCGPEVSRLYVAPAARGAGLGGRLLRAVETEATARGLRPVLEVKTTDASAIALYERLGWRRRGTERQDWGSGEWVMVHRYEAGAGRPADAVAGEPGGA</sequence>
<dbReference type="PANTHER" id="PTHR43877">
    <property type="entry name" value="AMINOALKYLPHOSPHONATE N-ACETYLTRANSFERASE-RELATED-RELATED"/>
    <property type="match status" value="1"/>
</dbReference>
<accession>A0A640UNF3</accession>
<organism evidence="4 5">
    <name type="scientific">Streptomyces tubercidicus</name>
    <dbReference type="NCBI Taxonomy" id="47759"/>
    <lineage>
        <taxon>Bacteria</taxon>
        <taxon>Bacillati</taxon>
        <taxon>Actinomycetota</taxon>
        <taxon>Actinomycetes</taxon>
        <taxon>Kitasatosporales</taxon>
        <taxon>Streptomycetaceae</taxon>
        <taxon>Streptomyces</taxon>
    </lineage>
</organism>
<dbReference type="SUPFAM" id="SSF55729">
    <property type="entry name" value="Acyl-CoA N-acyltransferases (Nat)"/>
    <property type="match status" value="1"/>
</dbReference>
<dbReference type="EMBL" id="BLIR01000001">
    <property type="protein sequence ID" value="GFE36181.1"/>
    <property type="molecule type" value="Genomic_DNA"/>
</dbReference>
<proteinExistence type="predicted"/>
<dbReference type="GO" id="GO:0016747">
    <property type="term" value="F:acyltransferase activity, transferring groups other than amino-acyl groups"/>
    <property type="evidence" value="ECO:0007669"/>
    <property type="project" value="InterPro"/>
</dbReference>
<dbReference type="InterPro" id="IPR016181">
    <property type="entry name" value="Acyl_CoA_acyltransferase"/>
</dbReference>
<evidence type="ECO:0000256" key="2">
    <source>
        <dbReference type="ARBA" id="ARBA00023315"/>
    </source>
</evidence>
<dbReference type="InterPro" id="IPR050832">
    <property type="entry name" value="Bact_Acetyltransf"/>
</dbReference>
<name>A0A640UNF3_9ACTN</name>
<gene>
    <name evidence="4" type="ORF">Stube_08540</name>
</gene>
<evidence type="ECO:0000256" key="1">
    <source>
        <dbReference type="ARBA" id="ARBA00022679"/>
    </source>
</evidence>
<dbReference type="PROSITE" id="PS51186">
    <property type="entry name" value="GNAT"/>
    <property type="match status" value="1"/>
</dbReference>
<keyword evidence="1" id="KW-0808">Transferase</keyword>
<dbReference type="Proteomes" id="UP000431826">
    <property type="component" value="Unassembled WGS sequence"/>
</dbReference>
<dbReference type="Pfam" id="PF00583">
    <property type="entry name" value="Acetyltransf_1"/>
    <property type="match status" value="1"/>
</dbReference>
<evidence type="ECO:0000259" key="3">
    <source>
        <dbReference type="PROSITE" id="PS51186"/>
    </source>
</evidence>
<dbReference type="CDD" id="cd04301">
    <property type="entry name" value="NAT_SF"/>
    <property type="match status" value="1"/>
</dbReference>
<reference evidence="4 5" key="1">
    <citation type="submission" date="2019-12" db="EMBL/GenBank/DDBJ databases">
        <title>Whole genome shotgun sequence of Streptomyces tubercidicus NBRC 13090.</title>
        <authorList>
            <person name="Ichikawa N."/>
            <person name="Kimura A."/>
            <person name="Kitahashi Y."/>
            <person name="Komaki H."/>
            <person name="Tamura T."/>
        </authorList>
    </citation>
    <scope>NUCLEOTIDE SEQUENCE [LARGE SCALE GENOMIC DNA]</scope>
    <source>
        <strain evidence="4 5">NBRC 13090</strain>
    </source>
</reference>
<feature type="domain" description="N-acetyltransferase" evidence="3">
    <location>
        <begin position="47"/>
        <end position="188"/>
    </location>
</feature>
<dbReference type="PANTHER" id="PTHR43877:SF2">
    <property type="entry name" value="AMINOALKYLPHOSPHONATE N-ACETYLTRANSFERASE-RELATED"/>
    <property type="match status" value="1"/>
</dbReference>